<evidence type="ECO:0000313" key="1">
    <source>
        <dbReference type="EMBL" id="MPN58082.1"/>
    </source>
</evidence>
<organism evidence="1">
    <name type="scientific">bioreactor metagenome</name>
    <dbReference type="NCBI Taxonomy" id="1076179"/>
    <lineage>
        <taxon>unclassified sequences</taxon>
        <taxon>metagenomes</taxon>
        <taxon>ecological metagenomes</taxon>
    </lineage>
</organism>
<dbReference type="EMBL" id="VSSQ01130403">
    <property type="protein sequence ID" value="MPN58082.1"/>
    <property type="molecule type" value="Genomic_DNA"/>
</dbReference>
<comment type="caution">
    <text evidence="1">The sequence shown here is derived from an EMBL/GenBank/DDBJ whole genome shotgun (WGS) entry which is preliminary data.</text>
</comment>
<gene>
    <name evidence="1" type="ORF">SDC9_205783</name>
</gene>
<proteinExistence type="predicted"/>
<dbReference type="AlphaFoldDB" id="A0A645J4M4"/>
<sequence>MPQFQTNGKSKGHRRIDKAGCQFGLRHAFFHIGSHGLPGGHQIRTFFIQAEGPAFLFVFIQDRFQLPKSLPGKSIGE</sequence>
<accession>A0A645J4M4</accession>
<reference evidence="1" key="1">
    <citation type="submission" date="2019-08" db="EMBL/GenBank/DDBJ databases">
        <authorList>
            <person name="Kucharzyk K."/>
            <person name="Murdoch R.W."/>
            <person name="Higgins S."/>
            <person name="Loffler F."/>
        </authorList>
    </citation>
    <scope>NUCLEOTIDE SEQUENCE</scope>
</reference>
<name>A0A645J4M4_9ZZZZ</name>
<protein>
    <submittedName>
        <fullName evidence="1">Uncharacterized protein</fullName>
    </submittedName>
</protein>